<evidence type="ECO:0000313" key="1">
    <source>
        <dbReference type="EMBL" id="WAP71467.1"/>
    </source>
</evidence>
<dbReference type="Proteomes" id="UP001164020">
    <property type="component" value="Plasmid unnamed2"/>
</dbReference>
<accession>A0ABY7C5Y6</accession>
<dbReference type="Gene3D" id="2.30.30.40">
    <property type="entry name" value="SH3 Domains"/>
    <property type="match status" value="1"/>
</dbReference>
<protein>
    <submittedName>
        <fullName evidence="1">SH3 domain-containing protein</fullName>
    </submittedName>
</protein>
<keyword evidence="2" id="KW-1185">Reference proteome</keyword>
<dbReference type="EMBL" id="CP114030">
    <property type="protein sequence ID" value="WAP71467.1"/>
    <property type="molecule type" value="Genomic_DNA"/>
</dbReference>
<sequence length="172" mass="19019">MFATIATPGSAGVDLPVPRFVSLKASKANVRSGPSLSYQISWVYVRSGIPLEIYQEFGNWRRIRGMDGKSGWINGALLSGRRTAQVASWAQTPVPLYAAPDKRSAVDAKLEQGVILNDLSCDGRWCAVAVRQAQINGYLRQRVLWGVYPNEKINQASQSWLSQVMEIFGNVF</sequence>
<gene>
    <name evidence="1" type="ORF">OH818_27905</name>
</gene>
<dbReference type="InterPro" id="IPR010466">
    <property type="entry name" value="DUF1058"/>
</dbReference>
<organism evidence="1 2">
    <name type="scientific">Jiella pelagia</name>
    <dbReference type="NCBI Taxonomy" id="2986949"/>
    <lineage>
        <taxon>Bacteria</taxon>
        <taxon>Pseudomonadati</taxon>
        <taxon>Pseudomonadota</taxon>
        <taxon>Alphaproteobacteria</taxon>
        <taxon>Hyphomicrobiales</taxon>
        <taxon>Aurantimonadaceae</taxon>
        <taxon>Jiella</taxon>
    </lineage>
</organism>
<name>A0ABY7C5Y6_9HYPH</name>
<proteinExistence type="predicted"/>
<dbReference type="Pfam" id="PF06347">
    <property type="entry name" value="SH3_4"/>
    <property type="match status" value="2"/>
</dbReference>
<reference evidence="1" key="1">
    <citation type="submission" date="2022-12" db="EMBL/GenBank/DDBJ databases">
        <title>Jiella pelagia sp. nov., isolated from phosphonate enriched culture of Northwest Pacific surface seawater.</title>
        <authorList>
            <person name="Shin D.Y."/>
            <person name="Hwang C.Y."/>
        </authorList>
    </citation>
    <scope>NUCLEOTIDE SEQUENCE</scope>
    <source>
        <strain evidence="1">HL-NP1</strain>
        <plasmid evidence="1">unnamed2</plasmid>
    </source>
</reference>
<geneLocation type="plasmid" evidence="1 2">
    <name>unnamed2</name>
</geneLocation>
<dbReference type="RefSeq" id="WP_245308681.1">
    <property type="nucleotide sequence ID" value="NZ_CP114030.1"/>
</dbReference>
<evidence type="ECO:0000313" key="2">
    <source>
        <dbReference type="Proteomes" id="UP001164020"/>
    </source>
</evidence>
<keyword evidence="1" id="KW-0614">Plasmid</keyword>